<gene>
    <name evidence="3" type="ORF">DFH01_14000</name>
</gene>
<dbReference type="EMBL" id="QGNA01000003">
    <property type="protein sequence ID" value="PWS36288.1"/>
    <property type="molecule type" value="Genomic_DNA"/>
</dbReference>
<dbReference type="Pfam" id="PF07589">
    <property type="entry name" value="PEP-CTERM"/>
    <property type="match status" value="1"/>
</dbReference>
<accession>A0A317FFC1</accession>
<proteinExistence type="predicted"/>
<protein>
    <recommendedName>
        <fullName evidence="2">Ice-binding protein C-terminal domain-containing protein</fullName>
    </recommendedName>
</protein>
<dbReference type="AlphaFoldDB" id="A0A317FFC1"/>
<dbReference type="InterPro" id="IPR013424">
    <property type="entry name" value="Ice-binding_C"/>
</dbReference>
<dbReference type="NCBIfam" id="TIGR02595">
    <property type="entry name" value="PEP_CTERM"/>
    <property type="match status" value="1"/>
</dbReference>
<feature type="domain" description="Ice-binding protein C-terminal" evidence="2">
    <location>
        <begin position="212"/>
        <end position="233"/>
    </location>
</feature>
<evidence type="ECO:0000256" key="1">
    <source>
        <dbReference type="SAM" id="SignalP"/>
    </source>
</evidence>
<evidence type="ECO:0000313" key="4">
    <source>
        <dbReference type="Proteomes" id="UP000245765"/>
    </source>
</evidence>
<comment type="caution">
    <text evidence="3">The sequence shown here is derived from an EMBL/GenBank/DDBJ whole genome shotgun (WGS) entry which is preliminary data.</text>
</comment>
<keyword evidence="1" id="KW-0732">Signal</keyword>
<evidence type="ECO:0000259" key="2">
    <source>
        <dbReference type="Pfam" id="PF07589"/>
    </source>
</evidence>
<evidence type="ECO:0000313" key="3">
    <source>
        <dbReference type="EMBL" id="PWS36288.1"/>
    </source>
</evidence>
<feature type="chain" id="PRO_5016348235" description="Ice-binding protein C-terminal domain-containing protein" evidence="1">
    <location>
        <begin position="35"/>
        <end position="237"/>
    </location>
</feature>
<reference evidence="4" key="1">
    <citation type="submission" date="2018-05" db="EMBL/GenBank/DDBJ databases">
        <authorList>
            <person name="Du Z."/>
            <person name="Wang X."/>
        </authorList>
    </citation>
    <scope>NUCLEOTIDE SEQUENCE [LARGE SCALE GENOMIC DNA]</scope>
    <source>
        <strain evidence="4">CQN31</strain>
    </source>
</reference>
<dbReference type="Proteomes" id="UP000245765">
    <property type="component" value="Unassembled WGS sequence"/>
</dbReference>
<feature type="signal peptide" evidence="1">
    <location>
        <begin position="1"/>
        <end position="34"/>
    </location>
</feature>
<keyword evidence="4" id="KW-1185">Reference proteome</keyword>
<name>A0A317FFC1_9PROT</name>
<sequence length="237" mass="24816">MAHARHWGGQGVRRHFKMLPVLALGLAAAAPAWAGFTFGYQPGNCGDCNQSVNFHGAGSGVSITGNTNPAPIYDVVVQSLEGITLHGSGQVVDTGVGGTGFNSIIITPALPYAWTYVEFMLDATAKTHVGGSLTLTVTDVNGQAVSSTALNFPWEGNSGTNQHYYVQASGGDVIRSLTISYVDTDCISPTAACNRIHSIENIDIKSTRIDVVPEPAAMVLFGLGLAGLGLTRRRRAA</sequence>
<organism evidence="3 4">
    <name type="scientific">Falsiroseomonas bella</name>
    <dbReference type="NCBI Taxonomy" id="2184016"/>
    <lineage>
        <taxon>Bacteria</taxon>
        <taxon>Pseudomonadati</taxon>
        <taxon>Pseudomonadota</taxon>
        <taxon>Alphaproteobacteria</taxon>
        <taxon>Acetobacterales</taxon>
        <taxon>Roseomonadaceae</taxon>
        <taxon>Falsiroseomonas</taxon>
    </lineage>
</organism>